<dbReference type="AlphaFoldDB" id="A0A1J9P651"/>
<proteinExistence type="predicted"/>
<feature type="compositionally biased region" description="Polar residues" evidence="1">
    <location>
        <begin position="192"/>
        <end position="201"/>
    </location>
</feature>
<protein>
    <submittedName>
        <fullName evidence="3">Uncharacterized protein</fullName>
    </submittedName>
</protein>
<organism evidence="3 4">
    <name type="scientific">Blastomyces percursus</name>
    <dbReference type="NCBI Taxonomy" id="1658174"/>
    <lineage>
        <taxon>Eukaryota</taxon>
        <taxon>Fungi</taxon>
        <taxon>Dikarya</taxon>
        <taxon>Ascomycota</taxon>
        <taxon>Pezizomycotina</taxon>
        <taxon>Eurotiomycetes</taxon>
        <taxon>Eurotiomycetidae</taxon>
        <taxon>Onygenales</taxon>
        <taxon>Ajellomycetaceae</taxon>
        <taxon>Blastomyces</taxon>
    </lineage>
</organism>
<evidence type="ECO:0000256" key="2">
    <source>
        <dbReference type="SAM" id="Phobius"/>
    </source>
</evidence>
<sequence>LVNCGSANRDLIPIDLTSGKRFSDSYRCLASGMKRITLQAPRRVHGSVCQLCQFSRTFPRRHRSFHTRSIPTSPQSNILYPNTGLQRRNFGSAFYLENSIARRFASGVASASSRGDPEAMFQEVLKEFNTLTSSPRVPSEEAVGQFLQRCSELVKITLSSSYKTALPPSPQGDNSATSSLLDLDVENGGNGTASDIQTAPTRSKKTPPQNPNLQSKIAAEISSMLNNFLRDPKIFISPDILRQYTLLQSQLKQADNFPEIFSLYATKPIPNDNGSTITYHKSNPKTVKNAIPQDLANIALDTAIEKKNLPLCLAIIDESFCKQAYYRSKIFRKAALPLTGLATAPTAAYAAASYISTLQTAMEPSTALWVSFSAILAYIGFTASIGMVAITTANDQMMRVVWIPGMPLRERWLREEERAAMDKVAVAWGFKDPRRIGEEEGEEWESLREFIGMRGMILDKTDLMEGME</sequence>
<keyword evidence="2" id="KW-0812">Transmembrane</keyword>
<evidence type="ECO:0000313" key="3">
    <source>
        <dbReference type="EMBL" id="OJD11598.1"/>
    </source>
</evidence>
<feature type="transmembrane region" description="Helical" evidence="2">
    <location>
        <begin position="334"/>
        <end position="355"/>
    </location>
</feature>
<dbReference type="VEuPathDB" id="FungiDB:ACJ73_09509"/>
<evidence type="ECO:0000256" key="1">
    <source>
        <dbReference type="SAM" id="MobiDB-lite"/>
    </source>
</evidence>
<keyword evidence="2" id="KW-1133">Transmembrane helix</keyword>
<dbReference type="OrthoDB" id="5360701at2759"/>
<feature type="non-terminal residue" evidence="3">
    <location>
        <position position="1"/>
    </location>
</feature>
<feature type="compositionally biased region" description="Polar residues" evidence="1">
    <location>
        <begin position="171"/>
        <end position="180"/>
    </location>
</feature>
<dbReference type="EMBL" id="LGTZ01002722">
    <property type="protein sequence ID" value="OJD11598.1"/>
    <property type="molecule type" value="Genomic_DNA"/>
</dbReference>
<accession>A0A1J9P651</accession>
<reference evidence="3 4" key="1">
    <citation type="submission" date="2015-08" db="EMBL/GenBank/DDBJ databases">
        <title>Emmonsia species relationships and genome sequence.</title>
        <authorList>
            <person name="Cuomo C.A."/>
            <person name="Schwartz I.S."/>
            <person name="Kenyon C."/>
            <person name="De Hoog G.S."/>
            <person name="Govender N.P."/>
            <person name="Botha A."/>
            <person name="Moreno L."/>
            <person name="De Vries M."/>
            <person name="Munoz J.F."/>
            <person name="Stielow J.B."/>
        </authorList>
    </citation>
    <scope>NUCLEOTIDE SEQUENCE [LARGE SCALE GENOMIC DNA]</scope>
    <source>
        <strain evidence="3 4">EI222</strain>
    </source>
</reference>
<name>A0A1J9P651_9EURO</name>
<feature type="region of interest" description="Disordered" evidence="1">
    <location>
        <begin position="164"/>
        <end position="212"/>
    </location>
</feature>
<keyword evidence="4" id="KW-1185">Reference proteome</keyword>
<dbReference type="Proteomes" id="UP000242791">
    <property type="component" value="Unassembled WGS sequence"/>
</dbReference>
<comment type="caution">
    <text evidence="3">The sequence shown here is derived from an EMBL/GenBank/DDBJ whole genome shotgun (WGS) entry which is preliminary data.</text>
</comment>
<gene>
    <name evidence="3" type="ORF">ACJ73_09509</name>
</gene>
<evidence type="ECO:0000313" key="4">
    <source>
        <dbReference type="Proteomes" id="UP000242791"/>
    </source>
</evidence>
<keyword evidence="2" id="KW-0472">Membrane</keyword>
<feature type="transmembrane region" description="Helical" evidence="2">
    <location>
        <begin position="367"/>
        <end position="390"/>
    </location>
</feature>